<evidence type="ECO:0000259" key="2">
    <source>
        <dbReference type="PROSITE" id="PS50968"/>
    </source>
</evidence>
<dbReference type="Proteomes" id="UP000003704">
    <property type="component" value="Unassembled WGS sequence"/>
</dbReference>
<dbReference type="SUPFAM" id="SSF51230">
    <property type="entry name" value="Single hybrid motif"/>
    <property type="match status" value="1"/>
</dbReference>
<keyword evidence="1" id="KW-0092">Biotin</keyword>
<gene>
    <name evidence="3" type="ORF">WQQ_43220</name>
</gene>
<dbReference type="Pfam" id="PF00364">
    <property type="entry name" value="Biotin_lipoyl"/>
    <property type="match status" value="1"/>
</dbReference>
<proteinExistence type="predicted"/>
<accession>I7Z899</accession>
<reference evidence="3 4" key="1">
    <citation type="journal article" date="2012" name="J. Bacteriol.">
        <title>Genome Sequence of n-Alkane-Degrading Hydrocarboniphaga effusa Strain AP103T (ATCC BAA-332T).</title>
        <authorList>
            <person name="Chang H.K."/>
            <person name="Zylstra G.J."/>
            <person name="Chae J.C."/>
        </authorList>
    </citation>
    <scope>NUCLEOTIDE SEQUENCE [LARGE SCALE GENOMIC DNA]</scope>
    <source>
        <strain evidence="3 4">AP103</strain>
    </source>
</reference>
<dbReference type="PANTHER" id="PTHR45266:SF3">
    <property type="entry name" value="OXALOACETATE DECARBOXYLASE ALPHA CHAIN"/>
    <property type="match status" value="1"/>
</dbReference>
<dbReference type="EMBL" id="AKGD01000004">
    <property type="protein sequence ID" value="EIT67887.1"/>
    <property type="molecule type" value="Genomic_DNA"/>
</dbReference>
<organism evidence="3 4">
    <name type="scientific">Hydrocarboniphaga effusa AP103</name>
    <dbReference type="NCBI Taxonomy" id="1172194"/>
    <lineage>
        <taxon>Bacteria</taxon>
        <taxon>Pseudomonadati</taxon>
        <taxon>Pseudomonadota</taxon>
        <taxon>Gammaproteobacteria</taxon>
        <taxon>Nevskiales</taxon>
        <taxon>Nevskiaceae</taxon>
        <taxon>Hydrocarboniphaga</taxon>
    </lineage>
</organism>
<dbReference type="InterPro" id="IPR050709">
    <property type="entry name" value="Biotin_Carboxyl_Carrier/Decarb"/>
</dbReference>
<dbReference type="CDD" id="cd06850">
    <property type="entry name" value="biotinyl_domain"/>
    <property type="match status" value="1"/>
</dbReference>
<dbReference type="STRING" id="1172194.WQQ_43220"/>
<dbReference type="RefSeq" id="WP_007187257.1">
    <property type="nucleotide sequence ID" value="NZ_AKGD01000004.1"/>
</dbReference>
<protein>
    <recommendedName>
        <fullName evidence="2">Lipoyl-binding domain-containing protein</fullName>
    </recommendedName>
</protein>
<evidence type="ECO:0000313" key="3">
    <source>
        <dbReference type="EMBL" id="EIT67887.1"/>
    </source>
</evidence>
<dbReference type="InterPro" id="IPR000089">
    <property type="entry name" value="Biotin_lipoyl"/>
</dbReference>
<keyword evidence="4" id="KW-1185">Reference proteome</keyword>
<dbReference type="AlphaFoldDB" id="I7Z899"/>
<dbReference type="Gene3D" id="2.40.50.100">
    <property type="match status" value="1"/>
</dbReference>
<name>I7Z899_9GAMM</name>
<dbReference type="PANTHER" id="PTHR45266">
    <property type="entry name" value="OXALOACETATE DECARBOXYLASE ALPHA CHAIN"/>
    <property type="match status" value="1"/>
</dbReference>
<sequence length="170" mass="18288">MLHALKIADTEHSLALSRAPQGYRLHLADQTLSVALRQEADGATWLQVGDRHLRVHVATRGDQVFVHLDGEAYELRYRHPLDRLAAQSAGSADDSVIAPMPGSVVALSVAIGDAVTKGQVLMVMESMKMETTLVAPRDGVIAAITYAKGQSFDRDAVLLSLEPSESKSTS</sequence>
<dbReference type="PROSITE" id="PS50968">
    <property type="entry name" value="BIOTINYL_LIPOYL"/>
    <property type="match status" value="1"/>
</dbReference>
<comment type="caution">
    <text evidence="3">The sequence shown here is derived from an EMBL/GenBank/DDBJ whole genome shotgun (WGS) entry which is preliminary data.</text>
</comment>
<dbReference type="OrthoDB" id="8902504at2"/>
<evidence type="ECO:0000313" key="4">
    <source>
        <dbReference type="Proteomes" id="UP000003704"/>
    </source>
</evidence>
<evidence type="ECO:0000256" key="1">
    <source>
        <dbReference type="ARBA" id="ARBA00023267"/>
    </source>
</evidence>
<dbReference type="InterPro" id="IPR011053">
    <property type="entry name" value="Single_hybrid_motif"/>
</dbReference>
<feature type="domain" description="Lipoyl-binding" evidence="2">
    <location>
        <begin position="86"/>
        <end position="162"/>
    </location>
</feature>
<dbReference type="FunFam" id="2.40.50.100:FF:000003">
    <property type="entry name" value="Acetyl-CoA carboxylase biotin carboxyl carrier protein"/>
    <property type="match status" value="1"/>
</dbReference>